<evidence type="ECO:0000313" key="16">
    <source>
        <dbReference type="Proteomes" id="UP000053477"/>
    </source>
</evidence>
<keyword evidence="6 14" id="KW-0808">Transferase</keyword>
<protein>
    <recommendedName>
        <fullName evidence="4 14">Dol-P-Man:Man(5)GlcNAc(2)-PP-Dol alpha-1,3-mannosyltransferase</fullName>
        <ecNumber evidence="3 14">2.4.1.258</ecNumber>
    </recommendedName>
    <alternativeName>
        <fullName evidence="14">Dol-P-Man-dependent alpha(1-3)-mannosyltransferase</fullName>
    </alternativeName>
</protein>
<dbReference type="EMBL" id="KQ085974">
    <property type="protein sequence ID" value="KLO12625.1"/>
    <property type="molecule type" value="Genomic_DNA"/>
</dbReference>
<evidence type="ECO:0000256" key="7">
    <source>
        <dbReference type="ARBA" id="ARBA00022692"/>
    </source>
</evidence>
<evidence type="ECO:0000256" key="14">
    <source>
        <dbReference type="RuleBase" id="RU364047"/>
    </source>
</evidence>
<comment type="similarity">
    <text evidence="13">Belongs to the glycosyltransferase ALG3 family.</text>
</comment>
<evidence type="ECO:0000256" key="10">
    <source>
        <dbReference type="ARBA" id="ARBA00023136"/>
    </source>
</evidence>
<comment type="subcellular location">
    <subcellularLocation>
        <location evidence="1 14">Endoplasmic reticulum membrane</location>
        <topology evidence="1 14">Multi-pass membrane protein</topology>
    </subcellularLocation>
</comment>
<feature type="transmembrane region" description="Helical" evidence="14">
    <location>
        <begin position="308"/>
        <end position="329"/>
    </location>
</feature>
<comment type="function">
    <text evidence="11 14">Dol-P-Man:Man(5)GlcNAc(2)-PP-Dol alpha-1,3-mannosyltransferase that operates in the biosynthetic pathway of dolichol-linked oligosaccharides, the glycan precursors employed in protein asparagine (N)-glycosylation. The assembly of dolichol-linked oligosaccharides begins on the cytosolic side of the endoplasmic reticulum membrane and finishes in its lumen. The sequential addition of sugars to dolichol pyrophosphate produces dolichol-linked oligosaccharides containing fourteen sugars, including two GlcNAcs, nine mannoses and three glucoses. Once assembled, the oligosaccharide is transferred from the lipid to nascent proteins by oligosaccharyltransferases. In the lumen of the endoplasmic reticulum, adds the first dolichyl beta-D-mannosyl phosphate derived mannose in an alpha-1,3 linkage to Man(5)GlcNAc(2)-PP-dolichol to produce Man(6)GlcNAc(2)-PP-dolichol.</text>
</comment>
<dbReference type="FunCoup" id="A0A0H2RKW4">
    <property type="interactions" value="472"/>
</dbReference>
<organism evidence="15 16">
    <name type="scientific">Schizopora paradoxa</name>
    <dbReference type="NCBI Taxonomy" id="27342"/>
    <lineage>
        <taxon>Eukaryota</taxon>
        <taxon>Fungi</taxon>
        <taxon>Dikarya</taxon>
        <taxon>Basidiomycota</taxon>
        <taxon>Agaricomycotina</taxon>
        <taxon>Agaricomycetes</taxon>
        <taxon>Hymenochaetales</taxon>
        <taxon>Schizoporaceae</taxon>
        <taxon>Schizopora</taxon>
    </lineage>
</organism>
<evidence type="ECO:0000256" key="8">
    <source>
        <dbReference type="ARBA" id="ARBA00022824"/>
    </source>
</evidence>
<dbReference type="PANTHER" id="PTHR12646:SF0">
    <property type="entry name" value="DOL-P-MAN:MAN(5)GLCNAC(2)-PP-DOL ALPHA-1,3-MANNOSYLTRANSFERASE"/>
    <property type="match status" value="1"/>
</dbReference>
<keyword evidence="9 14" id="KW-1133">Transmembrane helix</keyword>
<dbReference type="STRING" id="27342.A0A0H2RKW4"/>
<dbReference type="Pfam" id="PF05208">
    <property type="entry name" value="ALG3"/>
    <property type="match status" value="1"/>
</dbReference>
<dbReference type="AlphaFoldDB" id="A0A0H2RKW4"/>
<evidence type="ECO:0000256" key="9">
    <source>
        <dbReference type="ARBA" id="ARBA00022989"/>
    </source>
</evidence>
<comment type="pathway">
    <text evidence="2 14">Protein modification; protein glycosylation.</text>
</comment>
<reference evidence="15 16" key="1">
    <citation type="submission" date="2015-04" db="EMBL/GenBank/DDBJ databases">
        <title>Complete genome sequence of Schizopora paradoxa KUC8140, a cosmopolitan wood degrader in East Asia.</title>
        <authorList>
            <consortium name="DOE Joint Genome Institute"/>
            <person name="Min B."/>
            <person name="Park H."/>
            <person name="Jang Y."/>
            <person name="Kim J.-J."/>
            <person name="Kim K.H."/>
            <person name="Pangilinan J."/>
            <person name="Lipzen A."/>
            <person name="Riley R."/>
            <person name="Grigoriev I.V."/>
            <person name="Spatafora J.W."/>
            <person name="Choi I.-G."/>
        </authorList>
    </citation>
    <scope>NUCLEOTIDE SEQUENCE [LARGE SCALE GENOMIC DNA]</scope>
    <source>
        <strain evidence="15 16">KUC8140</strain>
    </source>
</reference>
<feature type="transmembrane region" description="Helical" evidence="14">
    <location>
        <begin position="377"/>
        <end position="397"/>
    </location>
</feature>
<evidence type="ECO:0000256" key="1">
    <source>
        <dbReference type="ARBA" id="ARBA00004477"/>
    </source>
</evidence>
<evidence type="ECO:0000256" key="5">
    <source>
        <dbReference type="ARBA" id="ARBA00022676"/>
    </source>
</evidence>
<name>A0A0H2RKW4_9AGAM</name>
<feature type="transmembrane region" description="Helical" evidence="14">
    <location>
        <begin position="120"/>
        <end position="137"/>
    </location>
</feature>
<comment type="catalytic activity">
    <reaction evidence="12 14">
        <text>an alpha-D-Man-(1-&gt;2)-alpha-D-Man-(1-&gt;2)-alpha-D-Man-(1-&gt;3)-[alpha-D-Man-(1-&gt;6)]-beta-D-Man-(1-&gt;4)-beta-D-GlcNAc-(1-&gt;4)-alpha-D-GlcNAc-diphospho-di-trans,poly-cis-dolichol + a di-trans,poly-cis-dolichyl beta-D-mannosyl phosphate = an alpha-D-Man-(1-&gt;2)-alpha-D-Man-(1-&gt;2)-alpha-D-Man-(1-&gt;3)-[alpha-D-Man-(1-&gt;3)-alpha-D-Man-(1-&gt;6)]-beta-D-Man-(1-&gt;4)-beta-D-GlcNAc-(1-&gt;4)-alpha-D-GlcNAc-diphospho-di-trans,poly-cis-dolichol + a di-trans,poly-cis-dolichyl phosphate + H(+)</text>
        <dbReference type="Rhea" id="RHEA:29527"/>
        <dbReference type="Rhea" id="RHEA-COMP:19498"/>
        <dbReference type="Rhea" id="RHEA-COMP:19501"/>
        <dbReference type="Rhea" id="RHEA-COMP:19516"/>
        <dbReference type="Rhea" id="RHEA-COMP:19517"/>
        <dbReference type="ChEBI" id="CHEBI:15378"/>
        <dbReference type="ChEBI" id="CHEBI:57683"/>
        <dbReference type="ChEBI" id="CHEBI:58211"/>
        <dbReference type="ChEBI" id="CHEBI:132515"/>
        <dbReference type="ChEBI" id="CHEBI:132516"/>
        <dbReference type="EC" id="2.4.1.258"/>
    </reaction>
    <physiologicalReaction direction="left-to-right" evidence="12 14">
        <dbReference type="Rhea" id="RHEA:29528"/>
    </physiologicalReaction>
</comment>
<keyword evidence="16" id="KW-1185">Reference proteome</keyword>
<accession>A0A0H2RKW4</accession>
<keyword evidence="5 14" id="KW-0328">Glycosyltransferase</keyword>
<feature type="transmembrane region" description="Helical" evidence="14">
    <location>
        <begin position="172"/>
        <end position="192"/>
    </location>
</feature>
<feature type="transmembrane region" description="Helical" evidence="14">
    <location>
        <begin position="149"/>
        <end position="166"/>
    </location>
</feature>
<evidence type="ECO:0000256" key="12">
    <source>
        <dbReference type="ARBA" id="ARBA00049506"/>
    </source>
</evidence>
<sequence length="414" mass="47129">MALSFLTLWAKRLLFDPKYANVLALLILLGDGVLTELIIAFVPYTEIDWETYMYHIDLINGGERNYTAITGPTGPLVYPAGHVQVYKLLHDWTSSGLNIRLAQHIFGAVYLDSVLQTCRIYLGAGGIPNWVLLLLPLSKRLHSIYALRLFNDCWAVVAALGMIQMLQKGNDLLATLFFSLAISVKMSALLYLPGLLLILWKRHGIVMTASHMLQVLAIQYWLGKVFVDEFPREYLKQAFDFSRVFLFKWTVNWRFLGEDMFLSQVWSNSLLVGHVCTLLLFAHFKWCREDGGLFAMVKRSLTRPTKGAALRIEVATIMMTTNLIGVIFARSLHYQFYSWYAQQLPLLAWRTQYPIVLKLAILASIEYAWNVFPSTNVSSSVLLVSHIILLLGIWFGWPSGKREAEAQSTPKKVQ</sequence>
<keyword evidence="8 14" id="KW-0256">Endoplasmic reticulum</keyword>
<dbReference type="OrthoDB" id="20028at2759"/>
<dbReference type="EC" id="2.4.1.258" evidence="3 14"/>
<dbReference type="InterPro" id="IPR007873">
    <property type="entry name" value="Glycosyltransferase_ALG3"/>
</dbReference>
<dbReference type="GO" id="GO:0005789">
    <property type="term" value="C:endoplasmic reticulum membrane"/>
    <property type="evidence" value="ECO:0007669"/>
    <property type="project" value="UniProtKB-SubCell"/>
</dbReference>
<feature type="transmembrane region" description="Helical" evidence="14">
    <location>
        <begin position="21"/>
        <end position="44"/>
    </location>
</feature>
<evidence type="ECO:0000256" key="3">
    <source>
        <dbReference type="ARBA" id="ARBA00011964"/>
    </source>
</evidence>
<evidence type="ECO:0000256" key="4">
    <source>
        <dbReference type="ARBA" id="ARBA00015561"/>
    </source>
</evidence>
<evidence type="ECO:0000256" key="11">
    <source>
        <dbReference type="ARBA" id="ARBA00044743"/>
    </source>
</evidence>
<keyword evidence="7 14" id="KW-0812">Transmembrane</keyword>
<gene>
    <name evidence="15" type="ORF">SCHPADRAFT_915580</name>
</gene>
<evidence type="ECO:0000256" key="2">
    <source>
        <dbReference type="ARBA" id="ARBA00004922"/>
    </source>
</evidence>
<dbReference type="Proteomes" id="UP000053477">
    <property type="component" value="Unassembled WGS sequence"/>
</dbReference>
<proteinExistence type="inferred from homology"/>
<dbReference type="UniPathway" id="UPA00378"/>
<dbReference type="InParanoid" id="A0A0H2RKW4"/>
<dbReference type="PANTHER" id="PTHR12646">
    <property type="entry name" value="NOT56 - RELATED"/>
    <property type="match status" value="1"/>
</dbReference>
<keyword evidence="10 14" id="KW-0472">Membrane</keyword>
<dbReference type="GO" id="GO:0052925">
    <property type="term" value="F:dol-P-Man:Man(5)GlcNAc(2)-PP-Dol alpha-1,3-mannosyltransferase activity"/>
    <property type="evidence" value="ECO:0007669"/>
    <property type="project" value="UniProtKB-EC"/>
</dbReference>
<evidence type="ECO:0000256" key="13">
    <source>
        <dbReference type="ARBA" id="ARBA00093457"/>
    </source>
</evidence>
<evidence type="ECO:0000256" key="6">
    <source>
        <dbReference type="ARBA" id="ARBA00022679"/>
    </source>
</evidence>
<evidence type="ECO:0000313" key="15">
    <source>
        <dbReference type="EMBL" id="KLO12625.1"/>
    </source>
</evidence>